<sequence>MQDKIVYSVNEMADLLGVSTDSIYAMVRENTIPSVRIRRRILFYSKAIEGWLEQGGGSFGK</sequence>
<dbReference type="RefSeq" id="WP_262687638.1">
    <property type="nucleotide sequence ID" value="NZ_JAOQIO010000110.1"/>
</dbReference>
<dbReference type="InterPro" id="IPR009061">
    <property type="entry name" value="DNA-bd_dom_put_sf"/>
</dbReference>
<protein>
    <submittedName>
        <fullName evidence="2">Helix-turn-helix domain-containing protein</fullName>
    </submittedName>
</protein>
<evidence type="ECO:0000313" key="2">
    <source>
        <dbReference type="EMBL" id="MCU6796815.1"/>
    </source>
</evidence>
<organism evidence="2 3">
    <name type="scientific">Paenibacillus baimaensis</name>
    <dbReference type="NCBI Taxonomy" id="2982185"/>
    <lineage>
        <taxon>Bacteria</taxon>
        <taxon>Bacillati</taxon>
        <taxon>Bacillota</taxon>
        <taxon>Bacilli</taxon>
        <taxon>Bacillales</taxon>
        <taxon>Paenibacillaceae</taxon>
        <taxon>Paenibacillus</taxon>
    </lineage>
</organism>
<comment type="caution">
    <text evidence="2">The sequence shown here is derived from an EMBL/GenBank/DDBJ whole genome shotgun (WGS) entry which is preliminary data.</text>
</comment>
<feature type="domain" description="Helix-turn-helix" evidence="1">
    <location>
        <begin position="6"/>
        <end position="55"/>
    </location>
</feature>
<dbReference type="Pfam" id="PF12728">
    <property type="entry name" value="HTH_17"/>
    <property type="match status" value="1"/>
</dbReference>
<dbReference type="EMBL" id="JAOQIO010000110">
    <property type="protein sequence ID" value="MCU6796815.1"/>
    <property type="molecule type" value="Genomic_DNA"/>
</dbReference>
<reference evidence="2 3" key="1">
    <citation type="submission" date="2022-09" db="EMBL/GenBank/DDBJ databases">
        <authorList>
            <person name="Han X.L."/>
            <person name="Wang Q."/>
            <person name="Lu T."/>
        </authorList>
    </citation>
    <scope>NUCLEOTIDE SEQUENCE [LARGE SCALE GENOMIC DNA]</scope>
    <source>
        <strain evidence="2 3">WQ 127069</strain>
    </source>
</reference>
<gene>
    <name evidence="2" type="ORF">OB236_32290</name>
</gene>
<name>A0ABT2UQ77_9BACL</name>
<keyword evidence="3" id="KW-1185">Reference proteome</keyword>
<dbReference type="SUPFAM" id="SSF46955">
    <property type="entry name" value="Putative DNA-binding domain"/>
    <property type="match status" value="1"/>
</dbReference>
<evidence type="ECO:0000313" key="3">
    <source>
        <dbReference type="Proteomes" id="UP001652445"/>
    </source>
</evidence>
<evidence type="ECO:0000259" key="1">
    <source>
        <dbReference type="Pfam" id="PF12728"/>
    </source>
</evidence>
<dbReference type="InterPro" id="IPR041657">
    <property type="entry name" value="HTH_17"/>
</dbReference>
<accession>A0ABT2UQ77</accession>
<dbReference type="Proteomes" id="UP001652445">
    <property type="component" value="Unassembled WGS sequence"/>
</dbReference>
<proteinExistence type="predicted"/>
<dbReference type="InterPro" id="IPR010093">
    <property type="entry name" value="SinI_DNA-bd"/>
</dbReference>
<dbReference type="NCBIfam" id="TIGR01764">
    <property type="entry name" value="excise"/>
    <property type="match status" value="1"/>
</dbReference>